<dbReference type="PANTHER" id="PTHR30352">
    <property type="entry name" value="PYRUVATE FORMATE-LYASE-ACTIVATING ENZYME"/>
    <property type="match status" value="1"/>
</dbReference>
<dbReference type="InterPro" id="IPR007197">
    <property type="entry name" value="rSAM"/>
</dbReference>
<evidence type="ECO:0000313" key="13">
    <source>
        <dbReference type="Proteomes" id="UP000298324"/>
    </source>
</evidence>
<gene>
    <name evidence="12" type="primary">csdA_2</name>
    <name evidence="12" type="ORF">Psch_02466</name>
</gene>
<dbReference type="InterPro" id="IPR034457">
    <property type="entry name" value="Organic_radical-activating"/>
</dbReference>
<evidence type="ECO:0000256" key="8">
    <source>
        <dbReference type="ARBA" id="ARBA00023014"/>
    </source>
</evidence>
<dbReference type="RefSeq" id="WP_190240484.1">
    <property type="nucleotide sequence ID" value="NZ_QFGA01000002.1"/>
</dbReference>
<evidence type="ECO:0000256" key="2">
    <source>
        <dbReference type="ARBA" id="ARBA00009777"/>
    </source>
</evidence>
<comment type="cofactor">
    <cofactor evidence="1">
        <name>[4Fe-4S] cluster</name>
        <dbReference type="ChEBI" id="CHEBI:49883"/>
    </cofactor>
</comment>
<reference evidence="12 13" key="1">
    <citation type="journal article" date="2018" name="Environ. Microbiol.">
        <title>Novel energy conservation strategies and behaviour of Pelotomaculum schinkii driving syntrophic propionate catabolism.</title>
        <authorList>
            <person name="Hidalgo-Ahumada C.A.P."/>
            <person name="Nobu M.K."/>
            <person name="Narihiro T."/>
            <person name="Tamaki H."/>
            <person name="Liu W.T."/>
            <person name="Kamagata Y."/>
            <person name="Stams A.J.M."/>
            <person name="Imachi H."/>
            <person name="Sousa D.Z."/>
        </authorList>
    </citation>
    <scope>NUCLEOTIDE SEQUENCE [LARGE SCALE GENOMIC DNA]</scope>
    <source>
        <strain evidence="12 13">HH</strain>
    </source>
</reference>
<evidence type="ECO:0000259" key="11">
    <source>
        <dbReference type="PROSITE" id="PS51918"/>
    </source>
</evidence>
<sequence>MADVNDRNLVATVMNVQKFTVHDGPGIRTEIFFKGCPLKCLWCSNPEGIRNNPEVGVYGRRDCIGIDKCGWCINACPLSKENVLTVEDNKVVAIDREKCLNCLSCAKACPNDSLKIFGRQVTVPELMKVIMEDRSFYQKSGGGVTLSGGDPLVQWEFVVALLKECKRASIHTCVESELHCKTEVLDQVLPYTDLLMTDIKHMDSAKHRKYTGVSNKLILSNIGYAAIKGTPMIIRFPVVPGYNDDDENIKATAEFIIKYVGGCLRQVQLLPYRPLGVEKYEALGMEYTMKGSELTEPDSYLSRVRGLAEVFQSYGIPAAAGTTVKTK</sequence>
<evidence type="ECO:0000256" key="3">
    <source>
        <dbReference type="ARBA" id="ARBA00022485"/>
    </source>
</evidence>
<feature type="domain" description="4Fe-4S ferredoxin-type" evidence="10">
    <location>
        <begin position="53"/>
        <end position="89"/>
    </location>
</feature>
<dbReference type="GO" id="GO:0046872">
    <property type="term" value="F:metal ion binding"/>
    <property type="evidence" value="ECO:0007669"/>
    <property type="project" value="UniProtKB-KW"/>
</dbReference>
<comment type="similarity">
    <text evidence="2">Belongs to the organic radical-activating enzymes family.</text>
</comment>
<dbReference type="InterPro" id="IPR017896">
    <property type="entry name" value="4Fe4S_Fe-S-bd"/>
</dbReference>
<evidence type="ECO:0000256" key="1">
    <source>
        <dbReference type="ARBA" id="ARBA00001966"/>
    </source>
</evidence>
<keyword evidence="6 12" id="KW-0560">Oxidoreductase</keyword>
<keyword evidence="13" id="KW-1185">Reference proteome</keyword>
<keyword evidence="4" id="KW-0949">S-adenosyl-L-methionine</keyword>
<organism evidence="12 13">
    <name type="scientific">Pelotomaculum schinkii</name>
    <dbReference type="NCBI Taxonomy" id="78350"/>
    <lineage>
        <taxon>Bacteria</taxon>
        <taxon>Bacillati</taxon>
        <taxon>Bacillota</taxon>
        <taxon>Clostridia</taxon>
        <taxon>Eubacteriales</taxon>
        <taxon>Desulfotomaculaceae</taxon>
        <taxon>Pelotomaculum</taxon>
    </lineage>
</organism>
<evidence type="ECO:0000313" key="12">
    <source>
        <dbReference type="EMBL" id="TEB05425.1"/>
    </source>
</evidence>
<dbReference type="InterPro" id="IPR058240">
    <property type="entry name" value="rSAM_sf"/>
</dbReference>
<dbReference type="InterPro" id="IPR012839">
    <property type="entry name" value="Organic_radical_activase"/>
</dbReference>
<dbReference type="SUPFAM" id="SSF54862">
    <property type="entry name" value="4Fe-4S ferredoxins"/>
    <property type="match status" value="1"/>
</dbReference>
<dbReference type="GO" id="GO:0051539">
    <property type="term" value="F:4 iron, 4 sulfur cluster binding"/>
    <property type="evidence" value="ECO:0007669"/>
    <property type="project" value="UniProtKB-KW"/>
</dbReference>
<keyword evidence="7" id="KW-0408">Iron</keyword>
<evidence type="ECO:0000259" key="10">
    <source>
        <dbReference type="PROSITE" id="PS51379"/>
    </source>
</evidence>
<name>A0A4Y7R8Z0_9FIRM</name>
<evidence type="ECO:0000256" key="5">
    <source>
        <dbReference type="ARBA" id="ARBA00022723"/>
    </source>
</evidence>
<comment type="caution">
    <text evidence="12">The sequence shown here is derived from an EMBL/GenBank/DDBJ whole genome shotgun (WGS) entry which is preliminary data.</text>
</comment>
<dbReference type="SFLD" id="SFLDG01066">
    <property type="entry name" value="organic_radical-activating_enz"/>
    <property type="match status" value="1"/>
</dbReference>
<evidence type="ECO:0000256" key="4">
    <source>
        <dbReference type="ARBA" id="ARBA00022691"/>
    </source>
</evidence>
<dbReference type="SFLD" id="SFLDG01118">
    <property type="entry name" value="activating_enzymes__group_2"/>
    <property type="match status" value="1"/>
</dbReference>
<dbReference type="GO" id="GO:0016491">
    <property type="term" value="F:oxidoreductase activity"/>
    <property type="evidence" value="ECO:0007669"/>
    <property type="project" value="UniProtKB-KW"/>
</dbReference>
<dbReference type="PANTHER" id="PTHR30352:SF4">
    <property type="entry name" value="PYRUVATE FORMATE-LYASE 2-ACTIVATING ENZYME"/>
    <property type="match status" value="1"/>
</dbReference>
<dbReference type="SFLD" id="SFLDS00029">
    <property type="entry name" value="Radical_SAM"/>
    <property type="match status" value="1"/>
</dbReference>
<dbReference type="SUPFAM" id="SSF102114">
    <property type="entry name" value="Radical SAM enzymes"/>
    <property type="match status" value="1"/>
</dbReference>
<keyword evidence="5" id="KW-0479">Metal-binding</keyword>
<dbReference type="Pfam" id="PF04055">
    <property type="entry name" value="Radical_SAM"/>
    <property type="match status" value="1"/>
</dbReference>
<dbReference type="Proteomes" id="UP000298324">
    <property type="component" value="Unassembled WGS sequence"/>
</dbReference>
<feature type="domain" description="Radical SAM core" evidence="11">
    <location>
        <begin position="22"/>
        <end position="317"/>
    </location>
</feature>
<dbReference type="PROSITE" id="PS00198">
    <property type="entry name" value="4FE4S_FER_1"/>
    <property type="match status" value="1"/>
</dbReference>
<keyword evidence="3" id="KW-0004">4Fe-4S</keyword>
<dbReference type="PIRSF" id="PIRSF000371">
    <property type="entry name" value="PFL_act_enz"/>
    <property type="match status" value="1"/>
</dbReference>
<dbReference type="EMBL" id="QFGA01000002">
    <property type="protein sequence ID" value="TEB05425.1"/>
    <property type="molecule type" value="Genomic_DNA"/>
</dbReference>
<feature type="domain" description="4Fe-4S ferredoxin-type" evidence="10">
    <location>
        <begin position="90"/>
        <end position="119"/>
    </location>
</feature>
<dbReference type="Gene3D" id="3.20.20.70">
    <property type="entry name" value="Aldolase class I"/>
    <property type="match status" value="1"/>
</dbReference>
<dbReference type="NCBIfam" id="TIGR02494">
    <property type="entry name" value="PFLE_PFLC"/>
    <property type="match status" value="1"/>
</dbReference>
<comment type="catalytic activity">
    <reaction evidence="9">
        <text>glycyl-[protein] + reduced [flavodoxin] + S-adenosyl-L-methionine = glycin-2-yl radical-[protein] + semiquinone [flavodoxin] + 5'-deoxyadenosine + L-methionine + H(+)</text>
        <dbReference type="Rhea" id="RHEA:61976"/>
        <dbReference type="Rhea" id="RHEA-COMP:10622"/>
        <dbReference type="Rhea" id="RHEA-COMP:14480"/>
        <dbReference type="Rhea" id="RHEA-COMP:15993"/>
        <dbReference type="Rhea" id="RHEA-COMP:15994"/>
        <dbReference type="ChEBI" id="CHEBI:15378"/>
        <dbReference type="ChEBI" id="CHEBI:17319"/>
        <dbReference type="ChEBI" id="CHEBI:29947"/>
        <dbReference type="ChEBI" id="CHEBI:32722"/>
        <dbReference type="ChEBI" id="CHEBI:57618"/>
        <dbReference type="ChEBI" id="CHEBI:57844"/>
        <dbReference type="ChEBI" id="CHEBI:59789"/>
        <dbReference type="ChEBI" id="CHEBI:140311"/>
    </reaction>
</comment>
<evidence type="ECO:0000256" key="7">
    <source>
        <dbReference type="ARBA" id="ARBA00023004"/>
    </source>
</evidence>
<dbReference type="AlphaFoldDB" id="A0A4Y7R8Z0"/>
<dbReference type="PROSITE" id="PS51379">
    <property type="entry name" value="4FE4S_FER_2"/>
    <property type="match status" value="2"/>
</dbReference>
<dbReference type="InterPro" id="IPR040074">
    <property type="entry name" value="BssD/PflA/YjjW"/>
</dbReference>
<protein>
    <submittedName>
        <fullName evidence="12">4-hydroxyphenylacetate decarboxylase activating enzyme</fullName>
        <ecNumber evidence="12">1.97.1.-</ecNumber>
    </submittedName>
</protein>
<keyword evidence="8" id="KW-0411">Iron-sulfur</keyword>
<dbReference type="EC" id="1.97.1.-" evidence="12"/>
<proteinExistence type="inferred from homology"/>
<accession>A0A4Y7R8Z0</accession>
<dbReference type="InterPro" id="IPR013785">
    <property type="entry name" value="Aldolase_TIM"/>
</dbReference>
<dbReference type="InterPro" id="IPR001989">
    <property type="entry name" value="Radical_activat_CS"/>
</dbReference>
<dbReference type="PROSITE" id="PS01087">
    <property type="entry name" value="RADICAL_ACTIVATING"/>
    <property type="match status" value="1"/>
</dbReference>
<dbReference type="Gene3D" id="3.30.70.20">
    <property type="match status" value="1"/>
</dbReference>
<dbReference type="PROSITE" id="PS51918">
    <property type="entry name" value="RADICAL_SAM"/>
    <property type="match status" value="1"/>
</dbReference>
<evidence type="ECO:0000256" key="6">
    <source>
        <dbReference type="ARBA" id="ARBA00023002"/>
    </source>
</evidence>
<evidence type="ECO:0000256" key="9">
    <source>
        <dbReference type="ARBA" id="ARBA00047365"/>
    </source>
</evidence>
<dbReference type="InterPro" id="IPR017900">
    <property type="entry name" value="4Fe4S_Fe_S_CS"/>
</dbReference>